<feature type="compositionally biased region" description="Polar residues" evidence="2">
    <location>
        <begin position="269"/>
        <end position="280"/>
    </location>
</feature>
<organism evidence="3 4">
    <name type="scientific">Marasmius crinis-equi</name>
    <dbReference type="NCBI Taxonomy" id="585013"/>
    <lineage>
        <taxon>Eukaryota</taxon>
        <taxon>Fungi</taxon>
        <taxon>Dikarya</taxon>
        <taxon>Basidiomycota</taxon>
        <taxon>Agaricomycotina</taxon>
        <taxon>Agaricomycetes</taxon>
        <taxon>Agaricomycetidae</taxon>
        <taxon>Agaricales</taxon>
        <taxon>Marasmiineae</taxon>
        <taxon>Marasmiaceae</taxon>
        <taxon>Marasmius</taxon>
    </lineage>
</organism>
<sequence>MSSFSPEAIKSLSLTDSEKKALDDEELQQQKAYLEQVEAQMAKKEKTVLRLEQDVRVTGPKSPDLLRLKATLEGAKEELRSAQIVVGVAKTEFQAMETIRAHFKRRLEQGQRPQDRTEQEDETDSPLSDLDEAPPAPIRPARRGRKKGTGGRGATTRASQASTRLEAEVVNNSRTSVPPTNEPENKKRKAAAPPSGRRMATRSQQSAGATAIESEGSAMSETSNGPPQDEIIVNPKECPKQSTVAVEKVVPEEVVPLEQPRPLADPPESSEQASKSTMNEEPTAARYTAKGNINAMAVDEPPSTPDEGQLDISVQFLLTEQAQANNMAAIATLLSSSQTDKSEPPQTINPKLIFAPPSHAVGDSRIQPYPGEERTVSSTVPPASDAVLPPASEAGLPSTLHQGPVLSPTSRPSNEISGKPTPNTTPADEIQGEPRNKVDSRAMTPSTVTLRSPSPWEATYQRKDHPFNLTIVERVTKSRLDPKKLVEANKKREKQGQPTLTENEDYQRRLRAEAHAIASVKKYLQNPSAQENRLDENARAHIRECADFCPEAGMSCYALAKDALTTCETQIKCIYHQKSDKGSAKRDDTCDGELTGVPYEVIRPRLEKKADQEQADHNRTTPKTPKPSVYERLVLPQTETGEEYCHCGCRLRDAIWGFYLWKSGKISYNGKERGWGYDIPMVPKVRNITIVHLESIGVDLEDLWEYELVGSQYAPVSEVTRLERRLAKLQAQLDATRVRCGVFNPPPSASELYNMIPMVNSDVEMTMVGKEEDLRDRP</sequence>
<feature type="compositionally biased region" description="Basic residues" evidence="2">
    <location>
        <begin position="140"/>
        <end position="149"/>
    </location>
</feature>
<feature type="compositionally biased region" description="Basic and acidic residues" evidence="2">
    <location>
        <begin position="106"/>
        <end position="117"/>
    </location>
</feature>
<comment type="caution">
    <text evidence="3">The sequence shown here is derived from an EMBL/GenBank/DDBJ whole genome shotgun (WGS) entry which is preliminary data.</text>
</comment>
<feature type="compositionally biased region" description="Low complexity" evidence="2">
    <location>
        <begin position="252"/>
        <end position="262"/>
    </location>
</feature>
<evidence type="ECO:0000256" key="2">
    <source>
        <dbReference type="SAM" id="MobiDB-lite"/>
    </source>
</evidence>
<proteinExistence type="predicted"/>
<dbReference type="Proteomes" id="UP001465976">
    <property type="component" value="Unassembled WGS sequence"/>
</dbReference>
<protein>
    <submittedName>
        <fullName evidence="3">Uncharacterized protein</fullName>
    </submittedName>
</protein>
<feature type="compositionally biased region" description="Polar residues" evidence="2">
    <location>
        <begin position="443"/>
        <end position="452"/>
    </location>
</feature>
<gene>
    <name evidence="3" type="ORF">V5O48_011364</name>
</gene>
<feature type="region of interest" description="Disordered" evidence="2">
    <location>
        <begin position="252"/>
        <end position="282"/>
    </location>
</feature>
<accession>A0ABR3F5S7</accession>
<feature type="region of interest" description="Disordered" evidence="2">
    <location>
        <begin position="105"/>
        <end position="234"/>
    </location>
</feature>
<feature type="compositionally biased region" description="Polar residues" evidence="2">
    <location>
        <begin position="170"/>
        <end position="179"/>
    </location>
</feature>
<feature type="region of interest" description="Disordered" evidence="2">
    <location>
        <begin position="483"/>
        <end position="505"/>
    </location>
</feature>
<feature type="compositionally biased region" description="Basic and acidic residues" evidence="2">
    <location>
        <begin position="605"/>
        <end position="619"/>
    </location>
</feature>
<feature type="compositionally biased region" description="Polar residues" evidence="2">
    <location>
        <begin position="407"/>
        <end position="426"/>
    </location>
</feature>
<reference evidence="3 4" key="1">
    <citation type="submission" date="2024-02" db="EMBL/GenBank/DDBJ databases">
        <title>A draft genome for the cacao thread blight pathogen Marasmius crinis-equi.</title>
        <authorList>
            <person name="Cohen S.P."/>
            <person name="Baruah I.K."/>
            <person name="Amoako-Attah I."/>
            <person name="Bukari Y."/>
            <person name="Meinhardt L.W."/>
            <person name="Bailey B.A."/>
        </authorList>
    </citation>
    <scope>NUCLEOTIDE SEQUENCE [LARGE SCALE GENOMIC DNA]</scope>
    <source>
        <strain evidence="3 4">GH-76</strain>
    </source>
</reference>
<feature type="region of interest" description="Disordered" evidence="2">
    <location>
        <begin position="605"/>
        <end position="627"/>
    </location>
</feature>
<evidence type="ECO:0000256" key="1">
    <source>
        <dbReference type="SAM" id="Coils"/>
    </source>
</evidence>
<dbReference type="EMBL" id="JBAHYK010000904">
    <property type="protein sequence ID" value="KAL0570597.1"/>
    <property type="molecule type" value="Genomic_DNA"/>
</dbReference>
<feature type="region of interest" description="Disordered" evidence="2">
    <location>
        <begin position="353"/>
        <end position="457"/>
    </location>
</feature>
<feature type="compositionally biased region" description="Polar residues" evidence="2">
    <location>
        <begin position="217"/>
        <end position="226"/>
    </location>
</feature>
<feature type="compositionally biased region" description="Acidic residues" evidence="2">
    <location>
        <begin position="118"/>
        <end position="132"/>
    </location>
</feature>
<keyword evidence="1" id="KW-0175">Coiled coil</keyword>
<feature type="coiled-coil region" evidence="1">
    <location>
        <begin position="27"/>
        <end position="85"/>
    </location>
</feature>
<evidence type="ECO:0000313" key="4">
    <source>
        <dbReference type="Proteomes" id="UP001465976"/>
    </source>
</evidence>
<evidence type="ECO:0000313" key="3">
    <source>
        <dbReference type="EMBL" id="KAL0570597.1"/>
    </source>
</evidence>
<keyword evidence="4" id="KW-1185">Reference proteome</keyword>
<name>A0ABR3F5S7_9AGAR</name>